<keyword evidence="1" id="KW-0812">Transmembrane</keyword>
<feature type="transmembrane region" description="Helical" evidence="1">
    <location>
        <begin position="74"/>
        <end position="93"/>
    </location>
</feature>
<dbReference type="Proteomes" id="UP000809529">
    <property type="component" value="Unassembled WGS sequence"/>
</dbReference>
<reference evidence="2 3" key="1">
    <citation type="submission" date="2020-01" db="EMBL/GenBank/DDBJ databases">
        <title>Comparative genomics of meat spoilage bacteria.</title>
        <authorList>
            <person name="Hilgarth M."/>
            <person name="Vogel R.F."/>
        </authorList>
    </citation>
    <scope>NUCLEOTIDE SEQUENCE [LARGE SCALE GENOMIC DNA]</scope>
    <source>
        <strain evidence="2 3">TMW2.2077</strain>
    </source>
</reference>
<sequence>MSDLDEYLASKYEYATFECEQCKHSLPLSVGEVSRLTEAATVTCCNCQATIKACAEDQSALSAIDNHLATSGKFLLPFSIIWFPACIVVSIFYGGLFSGVMVTLGLFIALGFKGAVPAVDEVMVLTRHLDSDQPVSLEKSALN</sequence>
<comment type="caution">
    <text evidence="2">The sequence shown here is derived from an EMBL/GenBank/DDBJ whole genome shotgun (WGS) entry which is preliminary data.</text>
</comment>
<proteinExistence type="predicted"/>
<keyword evidence="1" id="KW-1133">Transmembrane helix</keyword>
<organism evidence="2 3">
    <name type="scientific">Pseudomonas weihenstephanensis</name>
    <dbReference type="NCBI Taxonomy" id="1608994"/>
    <lineage>
        <taxon>Bacteria</taxon>
        <taxon>Pseudomonadati</taxon>
        <taxon>Pseudomonadota</taxon>
        <taxon>Gammaproteobacteria</taxon>
        <taxon>Pseudomonadales</taxon>
        <taxon>Pseudomonadaceae</taxon>
        <taxon>Pseudomonas</taxon>
    </lineage>
</organism>
<evidence type="ECO:0000313" key="3">
    <source>
        <dbReference type="Proteomes" id="UP000809529"/>
    </source>
</evidence>
<gene>
    <name evidence="2" type="ORF">GYN02_13120</name>
</gene>
<dbReference type="EMBL" id="JAAEBW010000007">
    <property type="protein sequence ID" value="MBM1196110.1"/>
    <property type="molecule type" value="Genomic_DNA"/>
</dbReference>
<name>A0ABS1ZI19_9PSED</name>
<keyword evidence="3" id="KW-1185">Reference proteome</keyword>
<keyword evidence="1" id="KW-0472">Membrane</keyword>
<evidence type="ECO:0000256" key="1">
    <source>
        <dbReference type="SAM" id="Phobius"/>
    </source>
</evidence>
<protein>
    <submittedName>
        <fullName evidence="2">Uncharacterized protein</fullName>
    </submittedName>
</protein>
<evidence type="ECO:0000313" key="2">
    <source>
        <dbReference type="EMBL" id="MBM1196110.1"/>
    </source>
</evidence>
<accession>A0ABS1ZI19</accession>
<dbReference type="RefSeq" id="WP_203303097.1">
    <property type="nucleotide sequence ID" value="NZ_JAAEBW010000007.1"/>
</dbReference>